<protein>
    <submittedName>
        <fullName evidence="1">Uncharacterized protein</fullName>
    </submittedName>
</protein>
<dbReference type="Proteomes" id="UP000189545">
    <property type="component" value="Chromosome"/>
</dbReference>
<organism evidence="1 2">
    <name type="scientific">Shewanella psychrophila</name>
    <dbReference type="NCBI Taxonomy" id="225848"/>
    <lineage>
        <taxon>Bacteria</taxon>
        <taxon>Pseudomonadati</taxon>
        <taxon>Pseudomonadota</taxon>
        <taxon>Gammaproteobacteria</taxon>
        <taxon>Alteromonadales</taxon>
        <taxon>Shewanellaceae</taxon>
        <taxon>Shewanella</taxon>
    </lineage>
</organism>
<dbReference type="RefSeq" id="WP_077752769.1">
    <property type="nucleotide sequence ID" value="NZ_CP014782.1"/>
</dbReference>
<sequence length="137" mass="15983">MNFNIRSILNQRKDESHVTNKQINKLNKSIKSVRQVPKYMSGDQLIQTFKNFTKLQGEIKNLKNKDVNMSESKCIKLKELSEKMGEIFQEVEIRNSDKCLGKPIKQTNYLILEDKFKARYWSASHKANSTKIKTDKG</sequence>
<dbReference type="AlphaFoldDB" id="A0A1S6HQ34"/>
<dbReference type="KEGG" id="spsw:Sps_02465"/>
<gene>
    <name evidence="1" type="ORF">Sps_02465</name>
</gene>
<proteinExistence type="predicted"/>
<dbReference type="OrthoDB" id="9868455at2"/>
<keyword evidence="2" id="KW-1185">Reference proteome</keyword>
<evidence type="ECO:0000313" key="2">
    <source>
        <dbReference type="Proteomes" id="UP000189545"/>
    </source>
</evidence>
<name>A0A1S6HQ34_9GAMM</name>
<reference evidence="1 2" key="1">
    <citation type="submission" date="2016-03" db="EMBL/GenBank/DDBJ databases">
        <title>Complete genome sequence of Shewanella psychrophila WP2, a deep sea bacterium isolated from west Pacific sediment.</title>
        <authorList>
            <person name="Xu G."/>
            <person name="Jian H."/>
        </authorList>
    </citation>
    <scope>NUCLEOTIDE SEQUENCE [LARGE SCALE GENOMIC DNA]</scope>
    <source>
        <strain evidence="1 2">WP2</strain>
    </source>
</reference>
<accession>A0A1S6HQ34</accession>
<evidence type="ECO:0000313" key="1">
    <source>
        <dbReference type="EMBL" id="AQS37619.1"/>
    </source>
</evidence>
<dbReference type="EMBL" id="CP014782">
    <property type="protein sequence ID" value="AQS37619.1"/>
    <property type="molecule type" value="Genomic_DNA"/>
</dbReference>